<dbReference type="InterPro" id="IPR038765">
    <property type="entry name" value="Papain-like_cys_pep_sf"/>
</dbReference>
<dbReference type="Pfam" id="PF00443">
    <property type="entry name" value="UCH"/>
    <property type="match status" value="1"/>
</dbReference>
<evidence type="ECO:0000256" key="1">
    <source>
        <dbReference type="ARBA" id="ARBA00009085"/>
    </source>
</evidence>
<evidence type="ECO:0000256" key="2">
    <source>
        <dbReference type="RuleBase" id="RU366025"/>
    </source>
</evidence>
<dbReference type="PANTHER" id="PTHR24006">
    <property type="entry name" value="UBIQUITIN CARBOXYL-TERMINAL HYDROLASE"/>
    <property type="match status" value="1"/>
</dbReference>
<evidence type="ECO:0000259" key="4">
    <source>
        <dbReference type="PROSITE" id="PS50235"/>
    </source>
</evidence>
<dbReference type="PANTHER" id="PTHR24006:SF663">
    <property type="entry name" value="UBIQUITIN CARBOXYL-TERMINAL HYDROLASE 23"/>
    <property type="match status" value="1"/>
</dbReference>
<dbReference type="PROSITE" id="PS00973">
    <property type="entry name" value="USP_2"/>
    <property type="match status" value="1"/>
</dbReference>
<feature type="region of interest" description="Disordered" evidence="3">
    <location>
        <begin position="746"/>
        <end position="810"/>
    </location>
</feature>
<comment type="function">
    <text evidence="2">Recognizes and hydrolyzes the peptide bond at the C-terminal Gly of ubiquitin. Involved in the processing of poly-ubiquitin precursors as well as that of ubiquitinated proteins.</text>
</comment>
<comment type="caution">
    <text evidence="5">The sequence shown here is derived from an EMBL/GenBank/DDBJ whole genome shotgun (WGS) entry which is preliminary data.</text>
</comment>
<comment type="catalytic activity">
    <reaction evidence="2">
        <text>Thiol-dependent hydrolysis of ester, thioester, amide, peptide and isopeptide bonds formed by the C-terminal Gly of ubiquitin (a 76-residue protein attached to proteins as an intracellular targeting signal).</text>
        <dbReference type="EC" id="3.4.19.12"/>
    </reaction>
</comment>
<dbReference type="InterPro" id="IPR018200">
    <property type="entry name" value="USP_CS"/>
</dbReference>
<dbReference type="GO" id="GO:0006508">
    <property type="term" value="P:proteolysis"/>
    <property type="evidence" value="ECO:0007669"/>
    <property type="project" value="UniProtKB-KW"/>
</dbReference>
<keyword evidence="6" id="KW-1185">Reference proteome</keyword>
<feature type="compositionally biased region" description="Basic and acidic residues" evidence="3">
    <location>
        <begin position="672"/>
        <end position="688"/>
    </location>
</feature>
<feature type="compositionally biased region" description="Polar residues" evidence="3">
    <location>
        <begin position="458"/>
        <end position="475"/>
    </location>
</feature>
<name>A0AAV8FNT9_9POAL</name>
<organism evidence="5 6">
    <name type="scientific">Rhynchospora pubera</name>
    <dbReference type="NCBI Taxonomy" id="906938"/>
    <lineage>
        <taxon>Eukaryota</taxon>
        <taxon>Viridiplantae</taxon>
        <taxon>Streptophyta</taxon>
        <taxon>Embryophyta</taxon>
        <taxon>Tracheophyta</taxon>
        <taxon>Spermatophyta</taxon>
        <taxon>Magnoliopsida</taxon>
        <taxon>Liliopsida</taxon>
        <taxon>Poales</taxon>
        <taxon>Cyperaceae</taxon>
        <taxon>Cyperoideae</taxon>
        <taxon>Rhynchosporeae</taxon>
        <taxon>Rhynchospora</taxon>
    </lineage>
</organism>
<proteinExistence type="inferred from homology"/>
<feature type="domain" description="USP" evidence="4">
    <location>
        <begin position="107"/>
        <end position="411"/>
    </location>
</feature>
<evidence type="ECO:0000256" key="3">
    <source>
        <dbReference type="SAM" id="MobiDB-lite"/>
    </source>
</evidence>
<reference evidence="5" key="1">
    <citation type="submission" date="2022-08" db="EMBL/GenBank/DDBJ databases">
        <authorList>
            <person name="Marques A."/>
        </authorList>
    </citation>
    <scope>NUCLEOTIDE SEQUENCE</scope>
    <source>
        <strain evidence="5">RhyPub2mFocal</strain>
        <tissue evidence="5">Leaves</tissue>
    </source>
</reference>
<keyword evidence="2" id="KW-0833">Ubl conjugation pathway</keyword>
<dbReference type="GO" id="GO:0004843">
    <property type="term" value="F:cysteine-type deubiquitinase activity"/>
    <property type="evidence" value="ECO:0007669"/>
    <property type="project" value="UniProtKB-UniRule"/>
</dbReference>
<feature type="compositionally biased region" description="Basic residues" evidence="3">
    <location>
        <begin position="793"/>
        <end position="802"/>
    </location>
</feature>
<dbReference type="PROSITE" id="PS50235">
    <property type="entry name" value="USP_3"/>
    <property type="match status" value="1"/>
</dbReference>
<keyword evidence="2" id="KW-0378">Hydrolase</keyword>
<dbReference type="FunFam" id="3.90.70.10:FF:000078">
    <property type="entry name" value="Ubiquitin carboxyl-terminal hydrolase 23"/>
    <property type="match status" value="1"/>
</dbReference>
<accession>A0AAV8FNT9</accession>
<feature type="compositionally biased region" description="Polar residues" evidence="3">
    <location>
        <begin position="768"/>
        <end position="783"/>
    </location>
</feature>
<protein>
    <recommendedName>
        <fullName evidence="2">Ubiquitin carboxyl-terminal hydrolase</fullName>
        <ecNumber evidence="2">3.4.19.12</ecNumber>
    </recommendedName>
</protein>
<dbReference type="AlphaFoldDB" id="A0AAV8FNT9"/>
<dbReference type="InterPro" id="IPR013087">
    <property type="entry name" value="Znf_C2H2_type"/>
</dbReference>
<dbReference type="GO" id="GO:0016579">
    <property type="term" value="P:protein deubiquitination"/>
    <property type="evidence" value="ECO:0007669"/>
    <property type="project" value="InterPro"/>
</dbReference>
<dbReference type="InterPro" id="IPR001394">
    <property type="entry name" value="Peptidase_C19_UCH"/>
</dbReference>
<dbReference type="PROSITE" id="PS00028">
    <property type="entry name" value="ZINC_FINGER_C2H2_1"/>
    <property type="match status" value="1"/>
</dbReference>
<dbReference type="Proteomes" id="UP001140206">
    <property type="component" value="Chromosome 2"/>
</dbReference>
<dbReference type="GO" id="GO:0005829">
    <property type="term" value="C:cytosol"/>
    <property type="evidence" value="ECO:0007669"/>
    <property type="project" value="TreeGrafter"/>
</dbReference>
<evidence type="ECO:0000313" key="6">
    <source>
        <dbReference type="Proteomes" id="UP001140206"/>
    </source>
</evidence>
<dbReference type="InterPro" id="IPR050164">
    <property type="entry name" value="Peptidase_C19"/>
</dbReference>
<feature type="region of interest" description="Disordered" evidence="3">
    <location>
        <begin position="669"/>
        <end position="689"/>
    </location>
</feature>
<dbReference type="InterPro" id="IPR028889">
    <property type="entry name" value="USP"/>
</dbReference>
<feature type="compositionally biased region" description="Basic residues" evidence="3">
    <location>
        <begin position="746"/>
        <end position="758"/>
    </location>
</feature>
<gene>
    <name evidence="5" type="ORF">LUZ62_043873</name>
</gene>
<dbReference type="Gene3D" id="3.90.70.10">
    <property type="entry name" value="Cysteine proteinases"/>
    <property type="match status" value="1"/>
</dbReference>
<sequence>MAALASSGAGGGAVEAIFTRRIAFHPARKPYNAVSSAGENGFYLETLNPSGAGAGAGANQKRPREVAFGAENSAGAPGKRVEGGAEFFEHGFDQELGFRITFRRIGAGLANLGNTCFLNSVLQCLTYTEPFAAYLQSGKHKNSCRTAGFCALCALQNHVMRALQSSGKILSPFDLVRNLRCISRNFRNSRQEDAHEYMVHLLESMHKCCLPSGVPSESPSAYEKSLVHKIFGGRLRSQVKCTQCQFCSNKYDPFLDLSLEIVKAETLRKALSNFTAVEKLDGGEKHYECQRCKQKVRALKQLTIHKPPHVLTVHLKRFSAHMPGHKIDKKVEFEPFLDLKPFVSDPNEGNLKYVLYGVLVHAGWSTHSGHYYCFVRTSSGMWHSLDDNQVRQVSEKTVLAQKAYMLFYVRVRGPVKSSVSAFQKQNPAANTYESKNNHRLATLNGANALVQPMESLKGRTNPNAPSSSMPILQNGNPLTVQKLSDLQSKGNSDPVTSKDAVTKDHNLVPSAVEPSVVTIVTGNCSIKVSESLEEQPQKRSGNVGTHVVEVGKAIEVGCTTSNGVEALAKHEHPQGDLSTGVNDLAKPEPLANATNGDDTPAKHELLQSNGADASVKPEVKDITSNFPDTNQNKLLNGADTSVKPEVKDITSNFPDTNQNKLLNVSAVPKYDAPSDKQEHSKEKMKANDAKTVNQTPIAPTASTTQSVDNKMHNELEVKSRKFTKRSTKIACFARNTLFVHTLRMQKNKKFKKSKRRRLASNEGDNPGTIDQQASTSTSSSNGRIVTARQEKSLKRKHSKSSVKKNGGDPLGVNVLKEDFQSIRSGVHANIGQSKINQAVPEDRLAADNTVNKENEASQRCESYSLLMQGLKEVSVPSWDGVELPKVEMRRAESSKQKSIGYVLDEWDEEYDRGRRKKVKQSQVDFEGLNPFQETANINAQKKMRKLKTVRSGNKPFRN</sequence>
<dbReference type="EC" id="3.4.19.12" evidence="2"/>
<keyword evidence="2" id="KW-0645">Protease</keyword>
<dbReference type="CDD" id="cd02661">
    <property type="entry name" value="Peptidase_C19E"/>
    <property type="match status" value="1"/>
</dbReference>
<feature type="region of interest" description="Disordered" evidence="3">
    <location>
        <begin position="934"/>
        <end position="958"/>
    </location>
</feature>
<dbReference type="GO" id="GO:0005634">
    <property type="term" value="C:nucleus"/>
    <property type="evidence" value="ECO:0007669"/>
    <property type="project" value="TreeGrafter"/>
</dbReference>
<dbReference type="EMBL" id="JAMFTS010000002">
    <property type="protein sequence ID" value="KAJ4792627.1"/>
    <property type="molecule type" value="Genomic_DNA"/>
</dbReference>
<dbReference type="PROSITE" id="PS00972">
    <property type="entry name" value="USP_1"/>
    <property type="match status" value="1"/>
</dbReference>
<evidence type="ECO:0000313" key="5">
    <source>
        <dbReference type="EMBL" id="KAJ4792627.1"/>
    </source>
</evidence>
<feature type="region of interest" description="Disordered" evidence="3">
    <location>
        <begin position="456"/>
        <end position="475"/>
    </location>
</feature>
<feature type="region of interest" description="Disordered" evidence="3">
    <location>
        <begin position="585"/>
        <end position="604"/>
    </location>
</feature>
<dbReference type="SUPFAM" id="SSF54001">
    <property type="entry name" value="Cysteine proteinases"/>
    <property type="match status" value="1"/>
</dbReference>
<comment type="similarity">
    <text evidence="1 2">Belongs to the peptidase C19 family.</text>
</comment>
<keyword evidence="2" id="KW-0788">Thiol protease</keyword>